<dbReference type="PROSITE" id="PS00028">
    <property type="entry name" value="ZINC_FINGER_C2H2_1"/>
    <property type="match status" value="9"/>
</dbReference>
<evidence type="ECO:0000313" key="10">
    <source>
        <dbReference type="Proteomes" id="UP000504634"/>
    </source>
</evidence>
<dbReference type="CTD" id="34292"/>
<feature type="domain" description="C2H2-type" evidence="9">
    <location>
        <begin position="56"/>
        <end position="80"/>
    </location>
</feature>
<feature type="compositionally biased region" description="Basic and acidic residues" evidence="8">
    <location>
        <begin position="171"/>
        <end position="180"/>
    </location>
</feature>
<dbReference type="AlphaFoldDB" id="A0A6J2TMJ1"/>
<dbReference type="OrthoDB" id="654211at2759"/>
<evidence type="ECO:0000256" key="4">
    <source>
        <dbReference type="ARBA" id="ARBA00022771"/>
    </source>
</evidence>
<dbReference type="Proteomes" id="UP000504634">
    <property type="component" value="Unplaced"/>
</dbReference>
<evidence type="ECO:0000256" key="8">
    <source>
        <dbReference type="SAM" id="MobiDB-lite"/>
    </source>
</evidence>
<keyword evidence="3" id="KW-0677">Repeat</keyword>
<dbReference type="Pfam" id="PF00096">
    <property type="entry name" value="zf-C2H2"/>
    <property type="match status" value="4"/>
</dbReference>
<dbReference type="InterPro" id="IPR013087">
    <property type="entry name" value="Znf_C2H2_type"/>
</dbReference>
<evidence type="ECO:0000256" key="1">
    <source>
        <dbReference type="ARBA" id="ARBA00004123"/>
    </source>
</evidence>
<dbReference type="InterPro" id="IPR036236">
    <property type="entry name" value="Znf_C2H2_sf"/>
</dbReference>
<feature type="compositionally biased region" description="Polar residues" evidence="8">
    <location>
        <begin position="296"/>
        <end position="310"/>
    </location>
</feature>
<feature type="compositionally biased region" description="Basic and acidic residues" evidence="8">
    <location>
        <begin position="153"/>
        <end position="162"/>
    </location>
</feature>
<sequence>MDGTGPSTSASLGAMLVQVTTDGGVPKLHCPVCNKALGSLAGYVKHLKKHEPPGGFKCRHCNSLFCQEDELKKHVEATHAELTCNLCHGMSFVSSAALCSHINEVHPDEDREKHFKFLKFGLGLATEDSIKSDNATRSFKCDICDKSLPTRRDLKQHQETVHKTGPGRRRGFAEKNERAHNATPSALTPPVRKVECKGCNATYSSSSNLMKHRRSRPDTCGLPIYDTCTQRGRPRGSRSSNTLDSSTAAKIKAKAKKTRKKHGSNSSSDGGDDFMDNDNVDSSDDDLPLANRLKTRGQQMKQEPISTAVSDSDEEYPDFEPTNSDDDDFKLPAPAKVKEETYDDDFEYQDASLFVQSTCAVKEEGTGSEIFINEKDKLLDVLLSTEEDGVVATGETNLKPFESLKVEHAMLDEIAAVPLAATNEPESVEEDVLALQEPASPEDNDDDDDDDDDEDFEYDSEAEKKSKRKKQSKAKASKPTGPKRKYRKRNAPRTPSPSSDSQMPKRVAKISKKELKERLKMINKVEKSWKCPHCVKIYHIRKPYEKHLRDDHKLTPEQMKEIFKDVDAHAKLDEEVFKCKICSKIYLVEKRLETHMKVHGEDGSLTFKCPCYCNLFFATKEEATAHAHKQHKELLYCVICDKYMTGHDSLKNHEKNFHSKKQPRNQPRNLICDKCGKKFTGRTSLSDHVRSDCGRLPLYQCSVCSKRLSTAGILKTHMLLHKDETPYQCDKCGKTFKVKAQYKSHLKTRHTDYKPYKCHLCPKEYPYRESLLTHMTVHTGIKRFLCNNCGKRFTCISNLQAHRKVHADTCGLLPLNAKATQYMGVQRGKLLMGAKPEAGMEYEETKTLIAQDVIDRDMPMAQELNFPSEPSAPLATVPLNYASSHLVPHIVLQTMQAEARRSSN</sequence>
<dbReference type="PANTHER" id="PTHR24406">
    <property type="entry name" value="TRANSCRIPTIONAL REPRESSOR CTCFL-RELATED"/>
    <property type="match status" value="1"/>
</dbReference>
<dbReference type="GeneID" id="115625722"/>
<feature type="domain" description="C2H2-type" evidence="9">
    <location>
        <begin position="577"/>
        <end position="604"/>
    </location>
</feature>
<evidence type="ECO:0000256" key="7">
    <source>
        <dbReference type="PROSITE-ProRule" id="PRU00042"/>
    </source>
</evidence>
<evidence type="ECO:0000256" key="3">
    <source>
        <dbReference type="ARBA" id="ARBA00022737"/>
    </source>
</evidence>
<dbReference type="Gene3D" id="3.30.160.60">
    <property type="entry name" value="Classic Zinc Finger"/>
    <property type="match status" value="8"/>
</dbReference>
<keyword evidence="10" id="KW-1185">Reference proteome</keyword>
<feature type="domain" description="C2H2-type" evidence="9">
    <location>
        <begin position="635"/>
        <end position="663"/>
    </location>
</feature>
<organism evidence="10 11">
    <name type="scientific">Drosophila lebanonensis</name>
    <name type="common">Fruit fly</name>
    <name type="synonym">Scaptodrosophila lebanonensis</name>
    <dbReference type="NCBI Taxonomy" id="7225"/>
    <lineage>
        <taxon>Eukaryota</taxon>
        <taxon>Metazoa</taxon>
        <taxon>Ecdysozoa</taxon>
        <taxon>Arthropoda</taxon>
        <taxon>Hexapoda</taxon>
        <taxon>Insecta</taxon>
        <taxon>Pterygota</taxon>
        <taxon>Neoptera</taxon>
        <taxon>Endopterygota</taxon>
        <taxon>Diptera</taxon>
        <taxon>Brachycera</taxon>
        <taxon>Muscomorpha</taxon>
        <taxon>Ephydroidea</taxon>
        <taxon>Drosophilidae</taxon>
        <taxon>Scaptodrosophila</taxon>
    </lineage>
</organism>
<feature type="compositionally biased region" description="Polar residues" evidence="8">
    <location>
        <begin position="237"/>
        <end position="247"/>
    </location>
</feature>
<feature type="compositionally biased region" description="Acidic residues" evidence="8">
    <location>
        <begin position="311"/>
        <end position="328"/>
    </location>
</feature>
<comment type="subcellular location">
    <subcellularLocation>
        <location evidence="1">Nucleus</location>
    </subcellularLocation>
</comment>
<dbReference type="SUPFAM" id="SSF57667">
    <property type="entry name" value="beta-beta-alpha zinc fingers"/>
    <property type="match status" value="6"/>
</dbReference>
<dbReference type="FunFam" id="3.30.160.60:FF:001843">
    <property type="entry name" value="Zinc finger 30C"/>
    <property type="match status" value="1"/>
</dbReference>
<keyword evidence="5" id="KW-0862">Zinc</keyword>
<dbReference type="GO" id="GO:0005634">
    <property type="term" value="C:nucleus"/>
    <property type="evidence" value="ECO:0007669"/>
    <property type="project" value="UniProtKB-SubCell"/>
</dbReference>
<feature type="region of interest" description="Disordered" evidence="8">
    <location>
        <begin position="422"/>
        <end position="508"/>
    </location>
</feature>
<dbReference type="FunFam" id="3.30.160.60:FF:003770">
    <property type="entry name" value="Zinc finger 30C"/>
    <property type="match status" value="1"/>
</dbReference>
<dbReference type="GO" id="GO:0008270">
    <property type="term" value="F:zinc ion binding"/>
    <property type="evidence" value="ECO:0007669"/>
    <property type="project" value="UniProtKB-KW"/>
</dbReference>
<feature type="domain" description="C2H2-type" evidence="9">
    <location>
        <begin position="784"/>
        <end position="807"/>
    </location>
</feature>
<accession>A0A6J2TMJ1</accession>
<dbReference type="InterPro" id="IPR050888">
    <property type="entry name" value="ZnF_C2H2-type_TF"/>
</dbReference>
<feature type="domain" description="C2H2-type" evidence="9">
    <location>
        <begin position="699"/>
        <end position="726"/>
    </location>
</feature>
<feature type="compositionally biased region" description="Basic residues" evidence="8">
    <location>
        <begin position="251"/>
        <end position="263"/>
    </location>
</feature>
<reference evidence="11" key="1">
    <citation type="submission" date="2025-08" db="UniProtKB">
        <authorList>
            <consortium name="RefSeq"/>
        </authorList>
    </citation>
    <scope>IDENTIFICATION</scope>
    <source>
        <strain evidence="11">11010-0011.00</strain>
        <tissue evidence="11">Whole body</tissue>
    </source>
</reference>
<proteinExistence type="predicted"/>
<feature type="compositionally biased region" description="Acidic residues" evidence="8">
    <location>
        <begin position="270"/>
        <end position="287"/>
    </location>
</feature>
<feature type="region of interest" description="Disordered" evidence="8">
    <location>
        <begin position="205"/>
        <end position="331"/>
    </location>
</feature>
<keyword evidence="2" id="KW-0479">Metal-binding</keyword>
<gene>
    <name evidence="11" type="primary">LOC115625722</name>
</gene>
<dbReference type="FunFam" id="3.30.160.60:FF:002388">
    <property type="entry name" value="Uncharacterized protein, isoform B"/>
    <property type="match status" value="1"/>
</dbReference>
<name>A0A6J2TMJ1_DROLE</name>
<feature type="compositionally biased region" description="Acidic residues" evidence="8">
    <location>
        <begin position="440"/>
        <end position="460"/>
    </location>
</feature>
<feature type="compositionally biased region" description="Basic residues" evidence="8">
    <location>
        <begin position="465"/>
        <end position="491"/>
    </location>
</feature>
<dbReference type="FunFam" id="3.30.160.60:FF:002332">
    <property type="entry name" value="Zinc finger 30C"/>
    <property type="match status" value="1"/>
</dbReference>
<evidence type="ECO:0000256" key="5">
    <source>
        <dbReference type="ARBA" id="ARBA00022833"/>
    </source>
</evidence>
<protein>
    <submittedName>
        <fullName evidence="11">Zinc finger protein 236</fullName>
    </submittedName>
</protein>
<feature type="domain" description="C2H2-type" evidence="9">
    <location>
        <begin position="670"/>
        <end position="697"/>
    </location>
</feature>
<dbReference type="PROSITE" id="PS50157">
    <property type="entry name" value="ZINC_FINGER_C2H2_2"/>
    <property type="match status" value="9"/>
</dbReference>
<evidence type="ECO:0000256" key="2">
    <source>
        <dbReference type="ARBA" id="ARBA00022723"/>
    </source>
</evidence>
<dbReference type="SMART" id="SM00355">
    <property type="entry name" value="ZnF_C2H2"/>
    <property type="match status" value="14"/>
</dbReference>
<feature type="domain" description="C2H2-type" evidence="9">
    <location>
        <begin position="139"/>
        <end position="162"/>
    </location>
</feature>
<evidence type="ECO:0000313" key="11">
    <source>
        <dbReference type="RefSeq" id="XP_030376730.1"/>
    </source>
</evidence>
<feature type="domain" description="C2H2-type" evidence="9">
    <location>
        <begin position="727"/>
        <end position="755"/>
    </location>
</feature>
<evidence type="ECO:0000256" key="6">
    <source>
        <dbReference type="ARBA" id="ARBA00023242"/>
    </source>
</evidence>
<keyword evidence="4 7" id="KW-0863">Zinc-finger</keyword>
<keyword evidence="6" id="KW-0539">Nucleus</keyword>
<dbReference type="RefSeq" id="XP_030376730.1">
    <property type="nucleotide sequence ID" value="XM_030520870.1"/>
</dbReference>
<feature type="region of interest" description="Disordered" evidence="8">
    <location>
        <begin position="153"/>
        <end position="189"/>
    </location>
</feature>
<evidence type="ECO:0000259" key="9">
    <source>
        <dbReference type="PROSITE" id="PS50157"/>
    </source>
</evidence>
<feature type="domain" description="C2H2-type" evidence="9">
    <location>
        <begin position="756"/>
        <end position="783"/>
    </location>
</feature>
<dbReference type="Pfam" id="PF12874">
    <property type="entry name" value="zf-met"/>
    <property type="match status" value="1"/>
</dbReference>